<dbReference type="EMBL" id="JARAVY010000014">
    <property type="protein sequence ID" value="MDX2913207.1"/>
    <property type="molecule type" value="Genomic_DNA"/>
</dbReference>
<evidence type="ECO:0000313" key="2">
    <source>
        <dbReference type="EMBL" id="MDX2913207.1"/>
    </source>
</evidence>
<keyword evidence="3" id="KW-1185">Reference proteome</keyword>
<evidence type="ECO:0000313" key="3">
    <source>
        <dbReference type="Proteomes" id="UP001271723"/>
    </source>
</evidence>
<sequence>MGIEWTVIEKVLSVEAGAGYAHSWSYAKFSGWSTTTRITVPPKRVGRMAMRPMLASRSTPAPGAATTTTGSHRC</sequence>
<proteinExistence type="predicted"/>
<evidence type="ECO:0008006" key="4">
    <source>
        <dbReference type="Google" id="ProtNLM"/>
    </source>
</evidence>
<comment type="caution">
    <text evidence="2">The sequence shown here is derived from an EMBL/GenBank/DDBJ whole genome shotgun (WGS) entry which is preliminary data.</text>
</comment>
<organism evidence="2 3">
    <name type="scientific">Streptomyces griseiscabiei</name>
    <dbReference type="NCBI Taxonomy" id="2993540"/>
    <lineage>
        <taxon>Bacteria</taxon>
        <taxon>Bacillati</taxon>
        <taxon>Actinomycetota</taxon>
        <taxon>Actinomycetes</taxon>
        <taxon>Kitasatosporales</taxon>
        <taxon>Streptomycetaceae</taxon>
        <taxon>Streptomyces</taxon>
    </lineage>
</organism>
<protein>
    <recommendedName>
        <fullName evidence="4">Transposase</fullName>
    </recommendedName>
</protein>
<dbReference type="Proteomes" id="UP001271723">
    <property type="component" value="Unassembled WGS sequence"/>
</dbReference>
<gene>
    <name evidence="2" type="ORF">PV517_31625</name>
</gene>
<reference evidence="2 3" key="1">
    <citation type="journal article" date="2023" name="Microb. Genom.">
        <title>Mesoterricola silvestris gen. nov., sp. nov., Mesoterricola sediminis sp. nov., Geothrix oryzae sp. nov., Geothrix edaphica sp. nov., Geothrix rubra sp. nov., and Geothrix limicola sp. nov., six novel members of Acidobacteriota isolated from soils.</title>
        <authorList>
            <person name="Weisberg A.J."/>
            <person name="Pearce E."/>
            <person name="Kramer C.G."/>
            <person name="Chang J.H."/>
            <person name="Clarke C.R."/>
        </authorList>
    </citation>
    <scope>NUCLEOTIDE SEQUENCE [LARGE SCALE GENOMIC DNA]</scope>
    <source>
        <strain evidence="2 3">NRRL_B-2795</strain>
    </source>
</reference>
<accession>A0ABU4LBQ6</accession>
<feature type="compositionally biased region" description="Low complexity" evidence="1">
    <location>
        <begin position="59"/>
        <end position="74"/>
    </location>
</feature>
<name>A0ABU4LBQ6_9ACTN</name>
<feature type="region of interest" description="Disordered" evidence="1">
    <location>
        <begin position="51"/>
        <end position="74"/>
    </location>
</feature>
<evidence type="ECO:0000256" key="1">
    <source>
        <dbReference type="SAM" id="MobiDB-lite"/>
    </source>
</evidence>
<dbReference type="RefSeq" id="WP_086758717.1">
    <property type="nucleotide sequence ID" value="NZ_JAGJBZ010000001.1"/>
</dbReference>